<proteinExistence type="predicted"/>
<dbReference type="EMBL" id="MN035950">
    <property type="protein sequence ID" value="QDH91017.1"/>
    <property type="molecule type" value="Genomic_RNA"/>
</dbReference>
<evidence type="ECO:0000313" key="1">
    <source>
        <dbReference type="EMBL" id="QDH91017.1"/>
    </source>
</evidence>
<protein>
    <submittedName>
        <fullName evidence="1">Uncharacterized protein</fullName>
    </submittedName>
</protein>
<sequence>MYKQGSSISASGSYESRPSGFAAWEPGSWQLLNTYEMVTDNHVGWSSGKGDAGGPFLLIKKSVTVSPASVSDSRFRGSFYVSTPTGFIGINPFVQKTNVELDSMGSHAIAQVEPTNPSSHLLVSLGELKKDGIPSIGGHSLWKERTNLARGAGQEYLNSEFGWKPLVRDIKQFAKTVMDSHRIIEQYRKDSDRKIRRRYNYPFASSSQSDKAGSFVPIPAAVGAFGSGSIFVSCSSEQWFSGAFRYHIPIGVTTAEKLQRHYAYAQKLFGINPSPENIWNLAPWSWSADWFSNTGDVLHNISALGHDGLVMEYGYMMSRTLRREVASATWYGGTSFQTSSSRDQTDEYLLRRDSTPYGFGTDLNSLTAAQTSVLVALGLSRS</sequence>
<gene>
    <name evidence="1" type="ORF">H3Bulk41587_000003</name>
</gene>
<accession>A0A514DBN1</accession>
<name>A0A514DBN1_9VIRU</name>
<organism evidence="1">
    <name type="scientific">Leviviridae sp</name>
    <dbReference type="NCBI Taxonomy" id="2027243"/>
    <lineage>
        <taxon>Viruses</taxon>
        <taxon>Riboviria</taxon>
        <taxon>Orthornavirae</taxon>
        <taxon>Lenarviricota</taxon>
        <taxon>Leviviricetes</taxon>
        <taxon>Norzivirales</taxon>
        <taxon>Fiersviridae</taxon>
    </lineage>
</organism>
<reference evidence="1" key="1">
    <citation type="submission" date="2019-05" db="EMBL/GenBank/DDBJ databases">
        <title>Metatranscriptomic reconstruction reveals RNA viruses with the potential to shape carbon cycling in soil.</title>
        <authorList>
            <person name="Starr E.P."/>
            <person name="Nuccio E."/>
            <person name="Pett-Ridge J."/>
            <person name="Banfield J.F."/>
            <person name="Firestone M.K."/>
        </authorList>
    </citation>
    <scope>NUCLEOTIDE SEQUENCE</scope>
    <source>
        <strain evidence="1">H3_Bulk_41_scaffold_587</strain>
    </source>
</reference>